<proteinExistence type="predicted"/>
<gene>
    <name evidence="1" type="ORF">M5K25_019475</name>
</gene>
<name>A0ABD0UFI5_DENTH</name>
<sequence>MKLTKWSPLFDVGVESPVIPIWVSFLQLRCHLYSSCILHGLSSIFGKPLKIDTATSVGSSPSVARVLVEIDIAKSYPDKVCFAWVLLVFTKDDPAWLAGGGVADPRLSSFLHLLDLRPSSSCVAILLLGLSFC</sequence>
<dbReference type="PANTHER" id="PTHR31286">
    <property type="entry name" value="GLYCINE-RICH CELL WALL STRUCTURAL PROTEIN 1.8-LIKE"/>
    <property type="match status" value="1"/>
</dbReference>
<dbReference type="Proteomes" id="UP001552299">
    <property type="component" value="Unassembled WGS sequence"/>
</dbReference>
<keyword evidence="2" id="KW-1185">Reference proteome</keyword>
<dbReference type="InterPro" id="IPR040256">
    <property type="entry name" value="At4g02000-like"/>
</dbReference>
<comment type="caution">
    <text evidence="1">The sequence shown here is derived from an EMBL/GenBank/DDBJ whole genome shotgun (WGS) entry which is preliminary data.</text>
</comment>
<protein>
    <recommendedName>
        <fullName evidence="3">DUF4283 domain-containing protein</fullName>
    </recommendedName>
</protein>
<evidence type="ECO:0008006" key="3">
    <source>
        <dbReference type="Google" id="ProtNLM"/>
    </source>
</evidence>
<evidence type="ECO:0000313" key="2">
    <source>
        <dbReference type="Proteomes" id="UP001552299"/>
    </source>
</evidence>
<dbReference type="PANTHER" id="PTHR31286:SF179">
    <property type="entry name" value="RNASE H TYPE-1 DOMAIN-CONTAINING PROTEIN"/>
    <property type="match status" value="1"/>
</dbReference>
<reference evidence="1 2" key="1">
    <citation type="journal article" date="2024" name="Plant Biotechnol. J.">
        <title>Dendrobium thyrsiflorum genome and its molecular insights into genes involved in important horticultural traits.</title>
        <authorList>
            <person name="Chen B."/>
            <person name="Wang J.Y."/>
            <person name="Zheng P.J."/>
            <person name="Li K.L."/>
            <person name="Liang Y.M."/>
            <person name="Chen X.F."/>
            <person name="Zhang C."/>
            <person name="Zhao X."/>
            <person name="He X."/>
            <person name="Zhang G.Q."/>
            <person name="Liu Z.J."/>
            <person name="Xu Q."/>
        </authorList>
    </citation>
    <scope>NUCLEOTIDE SEQUENCE [LARGE SCALE GENOMIC DNA]</scope>
    <source>
        <strain evidence="1">GZMU011</strain>
    </source>
</reference>
<evidence type="ECO:0000313" key="1">
    <source>
        <dbReference type="EMBL" id="KAL0911341.1"/>
    </source>
</evidence>
<organism evidence="1 2">
    <name type="scientific">Dendrobium thyrsiflorum</name>
    <name type="common">Pinecone-like raceme dendrobium</name>
    <name type="synonym">Orchid</name>
    <dbReference type="NCBI Taxonomy" id="117978"/>
    <lineage>
        <taxon>Eukaryota</taxon>
        <taxon>Viridiplantae</taxon>
        <taxon>Streptophyta</taxon>
        <taxon>Embryophyta</taxon>
        <taxon>Tracheophyta</taxon>
        <taxon>Spermatophyta</taxon>
        <taxon>Magnoliopsida</taxon>
        <taxon>Liliopsida</taxon>
        <taxon>Asparagales</taxon>
        <taxon>Orchidaceae</taxon>
        <taxon>Epidendroideae</taxon>
        <taxon>Malaxideae</taxon>
        <taxon>Dendrobiinae</taxon>
        <taxon>Dendrobium</taxon>
    </lineage>
</organism>
<dbReference type="EMBL" id="JANQDX010000015">
    <property type="protein sequence ID" value="KAL0911341.1"/>
    <property type="molecule type" value="Genomic_DNA"/>
</dbReference>
<dbReference type="AlphaFoldDB" id="A0ABD0UFI5"/>
<accession>A0ABD0UFI5</accession>